<evidence type="ECO:0000259" key="1">
    <source>
        <dbReference type="Pfam" id="PF07727"/>
    </source>
</evidence>
<proteinExistence type="predicted"/>
<feature type="domain" description="Reverse transcriptase Ty1/copia-type" evidence="1">
    <location>
        <begin position="2"/>
        <end position="71"/>
    </location>
</feature>
<sequence>MQWNLKLTEALIASGFNQSVHDYSFFTKTVGAHIVLILIYVDDLIITDSFSFRTEEAKSLLRPHFKINDQGHEGDTNDELLADPRSCQKSGIFYAGWETPKFSTPLGEASRVVDALAREGSKTNQDNTLFFLEVPPVFILEKLEVDKGRTLFVRR</sequence>
<evidence type="ECO:0000313" key="3">
    <source>
        <dbReference type="RefSeq" id="XP_027771254.1"/>
    </source>
</evidence>
<dbReference type="InterPro" id="IPR013103">
    <property type="entry name" value="RVT_2"/>
</dbReference>
<keyword evidence="2" id="KW-1185">Reference proteome</keyword>
<dbReference type="GeneID" id="114076433"/>
<protein>
    <submittedName>
        <fullName evidence="3">Uncharacterized protein LOC114076433</fullName>
    </submittedName>
</protein>
<reference evidence="3" key="2">
    <citation type="submission" date="2025-08" db="UniProtKB">
        <authorList>
            <consortium name="RefSeq"/>
        </authorList>
    </citation>
    <scope>IDENTIFICATION</scope>
</reference>
<accession>A0ABM1V686</accession>
<name>A0ABM1V686_SOLPN</name>
<dbReference type="Pfam" id="PF07727">
    <property type="entry name" value="RVT_2"/>
    <property type="match status" value="1"/>
</dbReference>
<reference evidence="2" key="1">
    <citation type="journal article" date="2014" name="Nat. Genet.">
        <title>The genome of the stress-tolerant wild tomato species Solanum pennellii.</title>
        <authorList>
            <person name="Bolger A."/>
            <person name="Scossa F."/>
            <person name="Bolger M.E."/>
            <person name="Lanz C."/>
            <person name="Maumus F."/>
            <person name="Tohge T."/>
            <person name="Quesneville H."/>
            <person name="Alseekh S."/>
            <person name="Sorensen I."/>
            <person name="Lichtenstein G."/>
            <person name="Fich E.A."/>
            <person name="Conte M."/>
            <person name="Keller H."/>
            <person name="Schneeberger K."/>
            <person name="Schwacke R."/>
            <person name="Ofner I."/>
            <person name="Vrebalov J."/>
            <person name="Xu Y."/>
            <person name="Osorio S."/>
            <person name="Aflitos S.A."/>
            <person name="Schijlen E."/>
            <person name="Jimenez-Gomez J.M."/>
            <person name="Ryngajllo M."/>
            <person name="Kimura S."/>
            <person name="Kumar R."/>
            <person name="Koenig D."/>
            <person name="Headland L.R."/>
            <person name="Maloof J.N."/>
            <person name="Sinha N."/>
            <person name="van Ham R.C."/>
            <person name="Lankhorst R.K."/>
            <person name="Mao L."/>
            <person name="Vogel A."/>
            <person name="Arsova B."/>
            <person name="Panstruga R."/>
            <person name="Fei Z."/>
            <person name="Rose J.K."/>
            <person name="Zamir D."/>
            <person name="Carrari F."/>
            <person name="Giovannoni J.J."/>
            <person name="Weigel D."/>
            <person name="Usadel B."/>
            <person name="Fernie A.R."/>
        </authorList>
    </citation>
    <scope>NUCLEOTIDE SEQUENCE [LARGE SCALE GENOMIC DNA]</scope>
    <source>
        <strain evidence="2">cv. LA0716</strain>
    </source>
</reference>
<dbReference type="RefSeq" id="XP_027771254.1">
    <property type="nucleotide sequence ID" value="XM_027915453.1"/>
</dbReference>
<organism evidence="2 3">
    <name type="scientific">Solanum pennellii</name>
    <name type="common">Tomato</name>
    <name type="synonym">Lycopersicon pennellii</name>
    <dbReference type="NCBI Taxonomy" id="28526"/>
    <lineage>
        <taxon>Eukaryota</taxon>
        <taxon>Viridiplantae</taxon>
        <taxon>Streptophyta</taxon>
        <taxon>Embryophyta</taxon>
        <taxon>Tracheophyta</taxon>
        <taxon>Spermatophyta</taxon>
        <taxon>Magnoliopsida</taxon>
        <taxon>eudicotyledons</taxon>
        <taxon>Gunneridae</taxon>
        <taxon>Pentapetalae</taxon>
        <taxon>asterids</taxon>
        <taxon>lamiids</taxon>
        <taxon>Solanales</taxon>
        <taxon>Solanaceae</taxon>
        <taxon>Solanoideae</taxon>
        <taxon>Solaneae</taxon>
        <taxon>Solanum</taxon>
        <taxon>Solanum subgen. Lycopersicon</taxon>
    </lineage>
</organism>
<dbReference type="Proteomes" id="UP000694930">
    <property type="component" value="Chromosome 3"/>
</dbReference>
<evidence type="ECO:0000313" key="2">
    <source>
        <dbReference type="Proteomes" id="UP000694930"/>
    </source>
</evidence>
<gene>
    <name evidence="3" type="primary">LOC114076433</name>
</gene>